<dbReference type="SUPFAM" id="SSF55031">
    <property type="entry name" value="Bacterial exopeptidase dimerisation domain"/>
    <property type="match status" value="1"/>
</dbReference>
<dbReference type="InterPro" id="IPR002933">
    <property type="entry name" value="Peptidase_M20"/>
</dbReference>
<name>A0A3M2J0Z0_9CELL</name>
<dbReference type="InterPro" id="IPR017439">
    <property type="entry name" value="Amidohydrolase"/>
</dbReference>
<dbReference type="AlphaFoldDB" id="A0A3M2J0Z0"/>
<dbReference type="Pfam" id="PF01546">
    <property type="entry name" value="Peptidase_M20"/>
    <property type="match status" value="1"/>
</dbReference>
<proteinExistence type="predicted"/>
<dbReference type="GO" id="GO:0016787">
    <property type="term" value="F:hydrolase activity"/>
    <property type="evidence" value="ECO:0007669"/>
    <property type="project" value="UniProtKB-KW"/>
</dbReference>
<gene>
    <name evidence="2" type="ORF">EBM89_13925</name>
</gene>
<dbReference type="Gene3D" id="3.30.70.360">
    <property type="match status" value="1"/>
</dbReference>
<dbReference type="InterPro" id="IPR011650">
    <property type="entry name" value="Peptidase_M20_dimer"/>
</dbReference>
<dbReference type="Gene3D" id="3.40.630.10">
    <property type="entry name" value="Zn peptidases"/>
    <property type="match status" value="1"/>
</dbReference>
<accession>A0A3M2J0Z0</accession>
<feature type="domain" description="Peptidase M20 dimerisation" evidence="1">
    <location>
        <begin position="212"/>
        <end position="309"/>
    </location>
</feature>
<dbReference type="OrthoDB" id="9777385at2"/>
<keyword evidence="2" id="KW-0378">Hydrolase</keyword>
<dbReference type="Pfam" id="PF07687">
    <property type="entry name" value="M20_dimer"/>
    <property type="match status" value="1"/>
</dbReference>
<sequence>MHASPDTHLPPAPADPGRAARVLDAADPRDAHWRDLYRDLHAHPELSGREHRTAAALAAELRASGLEVTEGVGGTGVVGLLRNGDGPVVMLRADMDGLPVLEDSGKPYQSRHTDVNPAGETVPTMHACGHDMHVTALASAVDTLAATRDAWSGTLMVVGQPAEETASGANAMLEDGLFTRFPKPDVALGQHVGPIPAGVAHHARGLLMAAACTLDVTIHGRGGHGSRPFVTVDPILTAAYAITRLQTIAARETSPEDPLVVTVGTFHAGTKSNIIPDDATFTVNLRARSDASMARAVAAVRRIVEAEAAAAGCPEPPTIGIRENPPATVNTPAVVDRVMAAQQAVLPEGSVRIADPLMGSEDFSEYGLPKGRYEGDPVPYAFWFWGGMAHAMFPEGFASGMSPEVPGNHTAQFAPEDEPTLAAGRRLLVAAALEFLG</sequence>
<dbReference type="SUPFAM" id="SSF53187">
    <property type="entry name" value="Zn-dependent exopeptidases"/>
    <property type="match status" value="1"/>
</dbReference>
<organism evidence="2 3">
    <name type="scientific">Cellulomonas triticagri</name>
    <dbReference type="NCBI Taxonomy" id="2483352"/>
    <lineage>
        <taxon>Bacteria</taxon>
        <taxon>Bacillati</taxon>
        <taxon>Actinomycetota</taxon>
        <taxon>Actinomycetes</taxon>
        <taxon>Micrococcales</taxon>
        <taxon>Cellulomonadaceae</taxon>
        <taxon>Cellulomonas</taxon>
    </lineage>
</organism>
<dbReference type="PANTHER" id="PTHR11014">
    <property type="entry name" value="PEPTIDASE M20 FAMILY MEMBER"/>
    <property type="match status" value="1"/>
</dbReference>
<evidence type="ECO:0000313" key="3">
    <source>
        <dbReference type="Proteomes" id="UP000269289"/>
    </source>
</evidence>
<protein>
    <submittedName>
        <fullName evidence="2">Amidohydrolase</fullName>
    </submittedName>
</protein>
<dbReference type="PANTHER" id="PTHR11014:SF63">
    <property type="entry name" value="METALLOPEPTIDASE, PUTATIVE (AFU_ORTHOLOGUE AFUA_6G09600)-RELATED"/>
    <property type="match status" value="1"/>
</dbReference>
<dbReference type="InterPro" id="IPR036264">
    <property type="entry name" value="Bact_exopeptidase_dim_dom"/>
</dbReference>
<comment type="caution">
    <text evidence="2">The sequence shown here is derived from an EMBL/GenBank/DDBJ whole genome shotgun (WGS) entry which is preliminary data.</text>
</comment>
<dbReference type="Proteomes" id="UP000269289">
    <property type="component" value="Unassembled WGS sequence"/>
</dbReference>
<dbReference type="EMBL" id="RFFI01000080">
    <property type="protein sequence ID" value="RMI07069.1"/>
    <property type="molecule type" value="Genomic_DNA"/>
</dbReference>
<dbReference type="NCBIfam" id="TIGR01891">
    <property type="entry name" value="amidohydrolases"/>
    <property type="match status" value="1"/>
</dbReference>
<evidence type="ECO:0000313" key="2">
    <source>
        <dbReference type="EMBL" id="RMI07069.1"/>
    </source>
</evidence>
<reference evidence="2 3" key="1">
    <citation type="submission" date="2018-10" db="EMBL/GenBank/DDBJ databases">
        <title>Isolation, diversity and antifungal activity of actinobacteria from wheat.</title>
        <authorList>
            <person name="Han C."/>
        </authorList>
    </citation>
    <scope>NUCLEOTIDE SEQUENCE [LARGE SCALE GENOMIC DNA]</scope>
    <source>
        <strain evidence="2 3">NEAU-YY56</strain>
    </source>
</reference>
<keyword evidence="3" id="KW-1185">Reference proteome</keyword>
<dbReference type="RefSeq" id="WP_122150021.1">
    <property type="nucleotide sequence ID" value="NZ_RFFI01000080.1"/>
</dbReference>
<evidence type="ECO:0000259" key="1">
    <source>
        <dbReference type="Pfam" id="PF07687"/>
    </source>
</evidence>